<evidence type="ECO:0000259" key="3">
    <source>
        <dbReference type="Pfam" id="PF17994"/>
    </source>
</evidence>
<dbReference type="SUPFAM" id="SSF53448">
    <property type="entry name" value="Nucleotide-diphospho-sugar transferases"/>
    <property type="match status" value="1"/>
</dbReference>
<dbReference type="InterPro" id="IPR001173">
    <property type="entry name" value="Glyco_trans_2-like"/>
</dbReference>
<dbReference type="InterPro" id="IPR029044">
    <property type="entry name" value="Nucleotide-diphossugar_trans"/>
</dbReference>
<dbReference type="Pfam" id="PF00535">
    <property type="entry name" value="Glycos_transf_2"/>
    <property type="match status" value="1"/>
</dbReference>
<evidence type="ECO:0000259" key="2">
    <source>
        <dbReference type="Pfam" id="PF00535"/>
    </source>
</evidence>
<dbReference type="InterPro" id="IPR040492">
    <property type="entry name" value="GlfT2_N"/>
</dbReference>
<gene>
    <name evidence="4" type="ORF">UFOPK3026_00761</name>
</gene>
<keyword evidence="1" id="KW-0472">Membrane</keyword>
<feature type="transmembrane region" description="Helical" evidence="1">
    <location>
        <begin position="461"/>
        <end position="479"/>
    </location>
</feature>
<organism evidence="4">
    <name type="scientific">freshwater metagenome</name>
    <dbReference type="NCBI Taxonomy" id="449393"/>
    <lineage>
        <taxon>unclassified sequences</taxon>
        <taxon>metagenomes</taxon>
        <taxon>ecological metagenomes</taxon>
    </lineage>
</organism>
<feature type="domain" description="Galactofuranosyltransferase GlfT2 N-terminal" evidence="3">
    <location>
        <begin position="13"/>
        <end position="122"/>
    </location>
</feature>
<dbReference type="Gene3D" id="3.90.550.60">
    <property type="match status" value="1"/>
</dbReference>
<keyword evidence="1" id="KW-1133">Transmembrane helix</keyword>
<sequence>MRTQGDVSFSNETAVLVKGAEISFDTSFGVFAAGRWKRLTSVDCLSVTVHASGSGRIELVGVRSVVRGLSLQEKIVASTGISSSGKTTLEVPDFAKTSIGTYFIKVSAEQSDVVVSGGQWTTTTTAPREVRLSLSITTFNRQDYVKPTVAKVLQLVENVDSLRDRMRILVVDNARNINFDTAPNAPITVVQNPNLGGAGGFARGIIHLRDEGWSTHVLLMDDDITLEPEALLRTFALFTFARDANLCIHGAMLSEEQAWMQFEAGSKYRWRSLYPLRAIGREDDLRERKLALRDAHEKKFAYTAWWYTAFPISITRDNPLPVFVRGDDVAFGLMHTGKHSVTMNGVIVWHADFGLKNNPSSLFYEKRNFAIVDTLVFANHHWWHLARRFIALSFRNLFSMRYASVEYMIRGVRAYLAGPEALMATDHSALHDELRKVTEEKPGPLPAELAAVAITKPRPKAIRLIGFALAIPLVGGYILPKIMRRDVLKTAPIDSRAVGLATRYNRILYRHDRLPEGFLVERDSRRFFSLLREVCVVTKDIALNYRRLKREYKAAYPTLVSDASWHARFANK</sequence>
<dbReference type="EMBL" id="CAFAAP010000103">
    <property type="protein sequence ID" value="CAB4805021.1"/>
    <property type="molecule type" value="Genomic_DNA"/>
</dbReference>
<keyword evidence="1" id="KW-0812">Transmembrane</keyword>
<feature type="domain" description="Glycosyltransferase 2-like" evidence="2">
    <location>
        <begin position="134"/>
        <end position="244"/>
    </location>
</feature>
<proteinExistence type="predicted"/>
<dbReference type="Pfam" id="PF17994">
    <property type="entry name" value="Glft2_N"/>
    <property type="match status" value="1"/>
</dbReference>
<protein>
    <submittedName>
        <fullName evidence="4">Unannotated protein</fullName>
    </submittedName>
</protein>
<name>A0A6J6Y5Z6_9ZZZZ</name>
<evidence type="ECO:0000313" key="4">
    <source>
        <dbReference type="EMBL" id="CAB4805021.1"/>
    </source>
</evidence>
<evidence type="ECO:0000256" key="1">
    <source>
        <dbReference type="SAM" id="Phobius"/>
    </source>
</evidence>
<dbReference type="AlphaFoldDB" id="A0A6J6Y5Z6"/>
<accession>A0A6J6Y5Z6</accession>
<reference evidence="4" key="1">
    <citation type="submission" date="2020-05" db="EMBL/GenBank/DDBJ databases">
        <authorList>
            <person name="Chiriac C."/>
            <person name="Salcher M."/>
            <person name="Ghai R."/>
            <person name="Kavagutti S V."/>
        </authorList>
    </citation>
    <scope>NUCLEOTIDE SEQUENCE</scope>
</reference>